<evidence type="ECO:0000313" key="4">
    <source>
        <dbReference type="Proteomes" id="UP000799423"/>
    </source>
</evidence>
<dbReference type="OrthoDB" id="4225201at2759"/>
<feature type="region of interest" description="Disordered" evidence="1">
    <location>
        <begin position="187"/>
        <end position="214"/>
    </location>
</feature>
<feature type="compositionally biased region" description="Polar residues" evidence="1">
    <location>
        <begin position="493"/>
        <end position="502"/>
    </location>
</feature>
<evidence type="ECO:0000313" key="3">
    <source>
        <dbReference type="EMBL" id="KAF2849773.1"/>
    </source>
</evidence>
<keyword evidence="4" id="KW-1185">Reference proteome</keyword>
<feature type="signal peptide" evidence="2">
    <location>
        <begin position="1"/>
        <end position="21"/>
    </location>
</feature>
<evidence type="ECO:0000256" key="2">
    <source>
        <dbReference type="SAM" id="SignalP"/>
    </source>
</evidence>
<organism evidence="3 4">
    <name type="scientific">Plenodomus tracheiphilus IPT5</name>
    <dbReference type="NCBI Taxonomy" id="1408161"/>
    <lineage>
        <taxon>Eukaryota</taxon>
        <taxon>Fungi</taxon>
        <taxon>Dikarya</taxon>
        <taxon>Ascomycota</taxon>
        <taxon>Pezizomycotina</taxon>
        <taxon>Dothideomycetes</taxon>
        <taxon>Pleosporomycetidae</taxon>
        <taxon>Pleosporales</taxon>
        <taxon>Pleosporineae</taxon>
        <taxon>Leptosphaeriaceae</taxon>
        <taxon>Plenodomus</taxon>
    </lineage>
</organism>
<proteinExistence type="predicted"/>
<name>A0A6A7B3B7_9PLEO</name>
<feature type="compositionally biased region" description="Acidic residues" evidence="1">
    <location>
        <begin position="597"/>
        <end position="606"/>
    </location>
</feature>
<accession>A0A6A7B3B7</accession>
<feature type="compositionally biased region" description="Polar residues" evidence="1">
    <location>
        <begin position="553"/>
        <end position="569"/>
    </location>
</feature>
<feature type="compositionally biased region" description="Polar residues" evidence="1">
    <location>
        <begin position="203"/>
        <end position="214"/>
    </location>
</feature>
<protein>
    <submittedName>
        <fullName evidence="3">Uncharacterized protein</fullName>
    </submittedName>
</protein>
<feature type="region of interest" description="Disordered" evidence="1">
    <location>
        <begin position="485"/>
        <end position="535"/>
    </location>
</feature>
<evidence type="ECO:0000256" key="1">
    <source>
        <dbReference type="SAM" id="MobiDB-lite"/>
    </source>
</evidence>
<keyword evidence="2" id="KW-0732">Signal</keyword>
<sequence length="606" mass="67505">MRRSFKSKLLSACAWAAPVFSAALPSHERDHEVSRLQGKLLQLDVQQNYAQATFSIPCTGCGHTDHDDESLTLSFTSHALDTACGSSNITLNGVHLPQEWNGDFASGYGSYQGVTDLQQNAWFLQRDLDLEWKSACLHGYEESDEAAQVVTVNIKAIDGKPITTPSGFTISFKQQTSPPSLLRLESVPDPSASNREVAESWRNPPQSLRLSSSNTTAEVHEVELQSLEDQIRELKALQAELVQLQAVIAEKKRHLNSQIRKQVKTFTEELHECDGITCIVKTIAHEAHGVWRIVYVRFQTNNRDSADMGRPEEVFAQAHGHTTQTSASCGAAGSACSVIAPQELPPRPHKPSPYLLALEITLGVLCCGCLIAIIRHKCSSLRTRTERAAAREERLNAQAYRRAARQHAWRNWWRGNWTSRRKDSERIVDYEEKRALIQEQEGVLEDAMQDEIRQLRAAHDIVNDLVRDAEEGRVVNHAPCICHRQQPRAPYSPLSTASTYPPTSLPEIPSRPLSRTDSLPSYRSGAPTEPPNYDSEVDMSEVVANGFRQYTTTAGSTTSEVSSHWTPDSSVIDVSPRPSAETLRYPQSLRSLRTGDEDMSDESDCD</sequence>
<feature type="chain" id="PRO_5025539300" evidence="2">
    <location>
        <begin position="22"/>
        <end position="606"/>
    </location>
</feature>
<gene>
    <name evidence="3" type="ORF">T440DRAFT_452111</name>
</gene>
<dbReference type="EMBL" id="MU006310">
    <property type="protein sequence ID" value="KAF2849773.1"/>
    <property type="molecule type" value="Genomic_DNA"/>
</dbReference>
<dbReference type="Proteomes" id="UP000799423">
    <property type="component" value="Unassembled WGS sequence"/>
</dbReference>
<feature type="region of interest" description="Disordered" evidence="1">
    <location>
        <begin position="553"/>
        <end position="606"/>
    </location>
</feature>
<reference evidence="3" key="1">
    <citation type="submission" date="2020-01" db="EMBL/GenBank/DDBJ databases">
        <authorList>
            <consortium name="DOE Joint Genome Institute"/>
            <person name="Haridas S."/>
            <person name="Albert R."/>
            <person name="Binder M."/>
            <person name="Bloem J."/>
            <person name="Labutti K."/>
            <person name="Salamov A."/>
            <person name="Andreopoulos B."/>
            <person name="Baker S.E."/>
            <person name="Barry K."/>
            <person name="Bills G."/>
            <person name="Bluhm B.H."/>
            <person name="Cannon C."/>
            <person name="Castanera R."/>
            <person name="Culley D.E."/>
            <person name="Daum C."/>
            <person name="Ezra D."/>
            <person name="Gonzalez J.B."/>
            <person name="Henrissat B."/>
            <person name="Kuo A."/>
            <person name="Liang C."/>
            <person name="Lipzen A."/>
            <person name="Lutzoni F."/>
            <person name="Magnuson J."/>
            <person name="Mondo S."/>
            <person name="Nolan M."/>
            <person name="Ohm R."/>
            <person name="Pangilinan J."/>
            <person name="Park H.-J."/>
            <person name="Ramirez L."/>
            <person name="Alfaro M."/>
            <person name="Sun H."/>
            <person name="Tritt A."/>
            <person name="Yoshinaga Y."/>
            <person name="Zwiers L.-H."/>
            <person name="Turgeon B.G."/>
            <person name="Goodwin S.B."/>
            <person name="Spatafora J.W."/>
            <person name="Crous P.W."/>
            <person name="Grigoriev I.V."/>
        </authorList>
    </citation>
    <scope>NUCLEOTIDE SEQUENCE</scope>
    <source>
        <strain evidence="3">IPT5</strain>
    </source>
</reference>
<dbReference type="AlphaFoldDB" id="A0A6A7B3B7"/>